<dbReference type="Gene3D" id="3.40.50.1970">
    <property type="match status" value="1"/>
</dbReference>
<dbReference type="InterPro" id="IPR044731">
    <property type="entry name" value="BDH-like"/>
</dbReference>
<reference evidence="5 6" key="1">
    <citation type="journal article" date="2010" name="Stand. Genomic Sci.">
        <title>Complete genome sequence of Denitrovibrio acetiphilus type strain (N2460).</title>
        <authorList>
            <person name="Kiss H."/>
            <person name="Lang E."/>
            <person name="Lapidus A."/>
            <person name="Copeland A."/>
            <person name="Nolan M."/>
            <person name="Glavina Del Rio T."/>
            <person name="Chen F."/>
            <person name="Lucas S."/>
            <person name="Tice H."/>
            <person name="Cheng J.F."/>
            <person name="Han C."/>
            <person name="Goodwin L."/>
            <person name="Pitluck S."/>
            <person name="Liolios K."/>
            <person name="Pati A."/>
            <person name="Ivanova N."/>
            <person name="Mavromatis K."/>
            <person name="Chen A."/>
            <person name="Palaniappan K."/>
            <person name="Land M."/>
            <person name="Hauser L."/>
            <person name="Chang Y.J."/>
            <person name="Jeffries C.D."/>
            <person name="Detter J.C."/>
            <person name="Brettin T."/>
            <person name="Spring S."/>
            <person name="Rohde M."/>
            <person name="Goker M."/>
            <person name="Woyke T."/>
            <person name="Bristow J."/>
            <person name="Eisen J.A."/>
            <person name="Markowitz V."/>
            <person name="Hugenholtz P."/>
            <person name="Kyrpides N.C."/>
            <person name="Klenk H.P."/>
        </authorList>
    </citation>
    <scope>NUCLEOTIDE SEQUENCE [LARGE SCALE GENOMIC DNA]</scope>
    <source>
        <strain evidence="6">DSM 12809 / NBRC 114555 / N2460</strain>
    </source>
</reference>
<dbReference type="KEGG" id="dap:Dacet_1425"/>
<protein>
    <submittedName>
        <fullName evidence="5">Iron-containing alcohol dehydrogenase</fullName>
    </submittedName>
</protein>
<dbReference type="InterPro" id="IPR056798">
    <property type="entry name" value="ADH_Fe_C"/>
</dbReference>
<proteinExistence type="inferred from homology"/>
<evidence type="ECO:0000259" key="3">
    <source>
        <dbReference type="Pfam" id="PF00465"/>
    </source>
</evidence>
<dbReference type="PANTHER" id="PTHR43633:SF1">
    <property type="entry name" value="ALCOHOL DEHYDROGENASE YQHD"/>
    <property type="match status" value="1"/>
</dbReference>
<dbReference type="OrthoDB" id="9778433at2"/>
<organism evidence="5 6">
    <name type="scientific">Denitrovibrio acetiphilus (strain DSM 12809 / NBRC 114555 / N2460)</name>
    <dbReference type="NCBI Taxonomy" id="522772"/>
    <lineage>
        <taxon>Bacteria</taxon>
        <taxon>Pseudomonadati</taxon>
        <taxon>Deferribacterota</taxon>
        <taxon>Deferribacteres</taxon>
        <taxon>Deferribacterales</taxon>
        <taxon>Geovibrionaceae</taxon>
        <taxon>Denitrovibrio</taxon>
    </lineage>
</organism>
<evidence type="ECO:0000313" key="5">
    <source>
        <dbReference type="EMBL" id="ADD68195.1"/>
    </source>
</evidence>
<evidence type="ECO:0000256" key="1">
    <source>
        <dbReference type="ARBA" id="ARBA00007358"/>
    </source>
</evidence>
<dbReference type="EMBL" id="CP001968">
    <property type="protein sequence ID" value="ADD68195.1"/>
    <property type="molecule type" value="Genomic_DNA"/>
</dbReference>
<dbReference type="RefSeq" id="WP_013010716.1">
    <property type="nucleotide sequence ID" value="NC_013943.1"/>
</dbReference>
<dbReference type="PROSITE" id="PS00913">
    <property type="entry name" value="ADH_IRON_1"/>
    <property type="match status" value="1"/>
</dbReference>
<dbReference type="FunFam" id="3.40.50.1970:FF:000003">
    <property type="entry name" value="Alcohol dehydrogenase, iron-containing"/>
    <property type="match status" value="1"/>
</dbReference>
<dbReference type="GO" id="GO:0008106">
    <property type="term" value="F:alcohol dehydrogenase (NADP+) activity"/>
    <property type="evidence" value="ECO:0007669"/>
    <property type="project" value="TreeGrafter"/>
</dbReference>
<dbReference type="Pfam" id="PF25137">
    <property type="entry name" value="ADH_Fe_C"/>
    <property type="match status" value="1"/>
</dbReference>
<dbReference type="eggNOG" id="COG1979">
    <property type="taxonomic scope" value="Bacteria"/>
</dbReference>
<feature type="domain" description="Fe-containing alcohol dehydrogenase-like C-terminal" evidence="4">
    <location>
        <begin position="192"/>
        <end position="360"/>
    </location>
</feature>
<dbReference type="HOGENOM" id="CLU_007207_0_4_0"/>
<dbReference type="AlphaFoldDB" id="D4H846"/>
<dbReference type="InParanoid" id="D4H846"/>
<dbReference type="GO" id="GO:1990362">
    <property type="term" value="F:butanol dehydrogenase (NAD+) activity"/>
    <property type="evidence" value="ECO:0007669"/>
    <property type="project" value="InterPro"/>
</dbReference>
<evidence type="ECO:0000256" key="2">
    <source>
        <dbReference type="ARBA" id="ARBA00023002"/>
    </source>
</evidence>
<comment type="similarity">
    <text evidence="1">Belongs to the iron-containing alcohol dehydrogenase family.</text>
</comment>
<dbReference type="Gene3D" id="1.20.1090.10">
    <property type="entry name" value="Dehydroquinate synthase-like - alpha domain"/>
    <property type="match status" value="1"/>
</dbReference>
<accession>D4H846</accession>
<dbReference type="PANTHER" id="PTHR43633">
    <property type="entry name" value="ALCOHOL DEHYDROGENASE YQHD"/>
    <property type="match status" value="1"/>
</dbReference>
<evidence type="ECO:0000259" key="4">
    <source>
        <dbReference type="Pfam" id="PF25137"/>
    </source>
</evidence>
<dbReference type="FunCoup" id="D4H846">
    <property type="interactions" value="71"/>
</dbReference>
<sequence>MNNFVFCNPTKIVFGKGQVQQLNSLIPENAKVLITYGGGSIFKNGVMNAVKEELAKSDRKVFEFGGIEPNPKFETLMKAVEIVRKEGIDFLLAVGGGSVMDGTKFIAITAPAKEFYGKEEELLYFGAKGTPVKNVLPLGTVATLPATGSEMNNGGVVTKGTDKMPVFNAGTFPVFSILDPEYTYSLPATQVANGVVDTFVHTVEQYVTYPVDGRFQDRTSEGILQTLIEIGSKTIEDPKDYDSRANLVWCSTMALNGLIGSGVPQDWSVHMIGHEMTALYGIDHAKTLAVVLPAMWRVRKDQKREKLLQYGERIFGITSGSEDERIEAAIVKTEEFFNSLGIKTRLSDYGLKSADIKDILANLEKHKMLALSERGDVDLKVSEQVLKTAL</sequence>
<dbReference type="InterPro" id="IPR018211">
    <property type="entry name" value="ADH_Fe_CS"/>
</dbReference>
<dbReference type="InterPro" id="IPR001670">
    <property type="entry name" value="ADH_Fe/GldA"/>
</dbReference>
<dbReference type="STRING" id="522772.Dacet_1425"/>
<dbReference type="GO" id="GO:0005829">
    <property type="term" value="C:cytosol"/>
    <property type="evidence" value="ECO:0007669"/>
    <property type="project" value="TreeGrafter"/>
</dbReference>
<dbReference type="Pfam" id="PF00465">
    <property type="entry name" value="Fe-ADH"/>
    <property type="match status" value="1"/>
</dbReference>
<dbReference type="PaxDb" id="522772-Dacet_1425"/>
<dbReference type="CDD" id="cd08187">
    <property type="entry name" value="BDH"/>
    <property type="match status" value="1"/>
</dbReference>
<evidence type="ECO:0000313" key="6">
    <source>
        <dbReference type="Proteomes" id="UP000002012"/>
    </source>
</evidence>
<keyword evidence="2" id="KW-0560">Oxidoreductase</keyword>
<feature type="domain" description="Alcohol dehydrogenase iron-type/glycerol dehydrogenase GldA" evidence="3">
    <location>
        <begin position="9"/>
        <end position="180"/>
    </location>
</feature>
<keyword evidence="6" id="KW-1185">Reference proteome</keyword>
<dbReference type="SUPFAM" id="SSF56796">
    <property type="entry name" value="Dehydroquinate synthase-like"/>
    <property type="match status" value="1"/>
</dbReference>
<dbReference type="Proteomes" id="UP000002012">
    <property type="component" value="Chromosome"/>
</dbReference>
<name>D4H846_DENA2</name>
<dbReference type="GO" id="GO:0046872">
    <property type="term" value="F:metal ion binding"/>
    <property type="evidence" value="ECO:0007669"/>
    <property type="project" value="InterPro"/>
</dbReference>
<gene>
    <name evidence="5" type="ordered locus">Dacet_1425</name>
</gene>
<dbReference type="GO" id="GO:1990002">
    <property type="term" value="F:methylglyoxal reductase (NADPH) (acetol producing) activity"/>
    <property type="evidence" value="ECO:0007669"/>
    <property type="project" value="TreeGrafter"/>
</dbReference>